<sequence>MCSSKREWNCNRAFLVRFAITGTIVIEFSISLTEENAKNSPFVRGTTKNEDCSTSCLVNDDGLHGGNRFFVLAFISSIINLSEMIVY</sequence>
<accession>A0A2G9HNK5</accession>
<keyword evidence="1" id="KW-0472">Membrane</keyword>
<keyword evidence="1" id="KW-1133">Transmembrane helix</keyword>
<keyword evidence="1" id="KW-0812">Transmembrane</keyword>
<evidence type="ECO:0000256" key="1">
    <source>
        <dbReference type="SAM" id="Phobius"/>
    </source>
</evidence>
<comment type="caution">
    <text evidence="2">The sequence shown here is derived from an EMBL/GenBank/DDBJ whole genome shotgun (WGS) entry which is preliminary data.</text>
</comment>
<organism evidence="2 3">
    <name type="scientific">Handroanthus impetiginosus</name>
    <dbReference type="NCBI Taxonomy" id="429701"/>
    <lineage>
        <taxon>Eukaryota</taxon>
        <taxon>Viridiplantae</taxon>
        <taxon>Streptophyta</taxon>
        <taxon>Embryophyta</taxon>
        <taxon>Tracheophyta</taxon>
        <taxon>Spermatophyta</taxon>
        <taxon>Magnoliopsida</taxon>
        <taxon>eudicotyledons</taxon>
        <taxon>Gunneridae</taxon>
        <taxon>Pentapetalae</taxon>
        <taxon>asterids</taxon>
        <taxon>lamiids</taxon>
        <taxon>Lamiales</taxon>
        <taxon>Bignoniaceae</taxon>
        <taxon>Crescentiina</taxon>
        <taxon>Tabebuia alliance</taxon>
        <taxon>Handroanthus</taxon>
    </lineage>
</organism>
<protein>
    <submittedName>
        <fullName evidence="2">Uncharacterized protein</fullName>
    </submittedName>
</protein>
<feature type="transmembrane region" description="Helical" evidence="1">
    <location>
        <begin position="69"/>
        <end position="86"/>
    </location>
</feature>
<evidence type="ECO:0000313" key="3">
    <source>
        <dbReference type="Proteomes" id="UP000231279"/>
    </source>
</evidence>
<dbReference type="AlphaFoldDB" id="A0A2G9HNK5"/>
<dbReference type="Proteomes" id="UP000231279">
    <property type="component" value="Unassembled WGS sequence"/>
</dbReference>
<dbReference type="EMBL" id="NKXS01001331">
    <property type="protein sequence ID" value="PIN19116.1"/>
    <property type="molecule type" value="Genomic_DNA"/>
</dbReference>
<gene>
    <name evidence="2" type="ORF">CDL12_08205</name>
</gene>
<keyword evidence="3" id="KW-1185">Reference proteome</keyword>
<proteinExistence type="predicted"/>
<dbReference type="PANTHER" id="PTHR34565">
    <property type="entry name" value="TRANSMEMBRANE PROTEIN"/>
    <property type="match status" value="1"/>
</dbReference>
<feature type="transmembrane region" description="Helical" evidence="1">
    <location>
        <begin position="12"/>
        <end position="32"/>
    </location>
</feature>
<reference evidence="3" key="1">
    <citation type="journal article" date="2018" name="Gigascience">
        <title>Genome assembly of the Pink Ipe (Handroanthus impetiginosus, Bignoniaceae), a highly valued, ecologically keystone Neotropical timber forest tree.</title>
        <authorList>
            <person name="Silva-Junior O.B."/>
            <person name="Grattapaglia D."/>
            <person name="Novaes E."/>
            <person name="Collevatti R.G."/>
        </authorList>
    </citation>
    <scope>NUCLEOTIDE SEQUENCE [LARGE SCALE GENOMIC DNA]</scope>
    <source>
        <strain evidence="3">cv. UFG-1</strain>
    </source>
</reference>
<evidence type="ECO:0000313" key="2">
    <source>
        <dbReference type="EMBL" id="PIN19116.1"/>
    </source>
</evidence>
<dbReference type="PANTHER" id="PTHR34565:SF1">
    <property type="entry name" value="TRANSMEMBRANE PROTEIN"/>
    <property type="match status" value="1"/>
</dbReference>
<name>A0A2G9HNK5_9LAMI</name>
<dbReference type="InterPro" id="IPR052867">
    <property type="entry name" value="ATP_Synthase_Subunit_6"/>
</dbReference>
<dbReference type="OrthoDB" id="15815at2759"/>